<dbReference type="PANTHER" id="PTHR40396:SF1">
    <property type="entry name" value="ATPASE AAA-TYPE CORE DOMAIN-CONTAINING PROTEIN"/>
    <property type="match status" value="1"/>
</dbReference>
<dbReference type="GO" id="GO:0016887">
    <property type="term" value="F:ATP hydrolysis activity"/>
    <property type="evidence" value="ECO:0007669"/>
    <property type="project" value="InterPro"/>
</dbReference>
<gene>
    <name evidence="2" type="ORF">MOV10_20535</name>
</gene>
<protein>
    <submittedName>
        <fullName evidence="2">ATP-binding protein</fullName>
    </submittedName>
</protein>
<dbReference type="AlphaFoldDB" id="A0A8T9IIA6"/>
<dbReference type="GO" id="GO:0005524">
    <property type="term" value="F:ATP binding"/>
    <property type="evidence" value="ECO:0007669"/>
    <property type="project" value="UniProtKB-KW"/>
</dbReference>
<dbReference type="Gene3D" id="3.40.50.300">
    <property type="entry name" value="P-loop containing nucleotide triphosphate hydrolases"/>
    <property type="match status" value="1"/>
</dbReference>
<evidence type="ECO:0000313" key="2">
    <source>
        <dbReference type="EMBL" id="UNO33442.1"/>
    </source>
</evidence>
<dbReference type="EMBL" id="CP093445">
    <property type="protein sequence ID" value="UNO33442.1"/>
    <property type="molecule type" value="Genomic_DNA"/>
</dbReference>
<reference evidence="2" key="1">
    <citation type="submission" date="2022-03" db="EMBL/GenBank/DDBJ databases">
        <title>Genome Sequence of a New Salmonella enterica Strain (Salmonella Abeokuta) isolated from Poultry Feed in Nigeria.</title>
        <authorList>
            <person name="Fagbamila I."/>
            <person name="Barco L."/>
            <person name="Monorella C."/>
            <person name="Beld M.V.D."/>
            <person name="Mooijman K."/>
            <person name="Hernandez-Segura A."/>
            <person name="Orsini M."/>
            <person name="Ajayi O."/>
            <person name="Ngulukun S."/>
            <person name="Jambalang A.-R."/>
            <person name="Sati N."/>
            <person name="Emmennaa P."/>
            <person name="Ankeli P."/>
            <person name="Muhammad M."/>
        </authorList>
    </citation>
    <scope>NUCLEOTIDE SEQUENCE</scope>
    <source>
        <strain evidence="2">OG19FER4</strain>
    </source>
</reference>
<organism evidence="2">
    <name type="scientific">Salmonella enterica subsp. enterica serovar Abeokuta</name>
    <dbReference type="NCBI Taxonomy" id="2926665"/>
    <lineage>
        <taxon>Bacteria</taxon>
        <taxon>Pseudomonadati</taxon>
        <taxon>Pseudomonadota</taxon>
        <taxon>Gammaproteobacteria</taxon>
        <taxon>Enterobacterales</taxon>
        <taxon>Enterobacteriaceae</taxon>
        <taxon>Salmonella</taxon>
    </lineage>
</organism>
<proteinExistence type="predicted"/>
<dbReference type="PANTHER" id="PTHR40396">
    <property type="entry name" value="ATPASE-LIKE PROTEIN"/>
    <property type="match status" value="1"/>
</dbReference>
<sequence>MSFKIGKSQINGKIATRKDLHMILSFTIENFRSFKERSVLTFEASGNKSHNASHIFTSPSGQQVLKSAGLYGANASGKSNFLLAFDALKYLVVKTGSLTEGKKIACYEPYRLCEDTKHAPIKFELEFLNRDNVKFIYKISYLANKILSESLDFYPSRAKANIFTREEGQTWEDIKFGSLYKGGLRKIPFFDNNSYLSKAGNNAAGSELMRGLFKFFDEQICYLPTFHQLILSSKNDDSQEILSRAASILKYVDTGINDVKMVQQEVKIPEFMNAFPEEIKQNYIDSNTDQFQFTHVGETGFEEVFEDKFESDGTLKIFNMLPLLLGAFEKRMVFVIDELDNGLHAHMADFVIRLFNDKTINKVGSQLIFTTHNLNIMSHEKMRRDQIWFVEKEKGASRCFSLDDFDKKRVTASSPFGLWYDEGRFGGVPLINYTQIKRLIIDYNKGKGLENNELNLGDDSKE</sequence>
<name>A0A8T9IIA6_SALET</name>
<feature type="domain" description="ATPase AAA-type core" evidence="1">
    <location>
        <begin position="68"/>
        <end position="378"/>
    </location>
</feature>
<dbReference type="Pfam" id="PF13304">
    <property type="entry name" value="AAA_21"/>
    <property type="match status" value="1"/>
</dbReference>
<dbReference type="InterPro" id="IPR003959">
    <property type="entry name" value="ATPase_AAA_core"/>
</dbReference>
<dbReference type="RefSeq" id="WP_242105445.1">
    <property type="nucleotide sequence ID" value="NZ_CP093445.1"/>
</dbReference>
<accession>A0A8T9IIA6</accession>
<evidence type="ECO:0000259" key="1">
    <source>
        <dbReference type="Pfam" id="PF13304"/>
    </source>
</evidence>
<dbReference type="SUPFAM" id="SSF52540">
    <property type="entry name" value="P-loop containing nucleoside triphosphate hydrolases"/>
    <property type="match status" value="1"/>
</dbReference>
<dbReference type="InterPro" id="IPR027417">
    <property type="entry name" value="P-loop_NTPase"/>
</dbReference>
<keyword evidence="2" id="KW-0067">ATP-binding</keyword>
<keyword evidence="2" id="KW-0547">Nucleotide-binding</keyword>